<sequence length="790" mass="91658">MANERKRLEALSELFESEKSYIEDMVFYGINFKNLISKSSSLTSRKKAQILETAFVNIDRIIDIHKSIAKEMAERNEECRKKENDATKIINLEGGSDSPPNLSRDIYRPLILTGIAEDTETVYKSLEYHTIYLKKLEKFGVYNGYSMNLPKSEYLIKHEMDCNKLFKEEIRNFLIENQVSNLGIEHFLYRSSQKLARYGLLLKAIQKNEQNETYKEDLELLIANLKEITKNIDETYGDYNAQFTIYMLRKSLFFKPNVNQKYAIGLFARNRKILKKGELLVKFESSKEAKLLNVIILDHMILICDTVVTNDNVENYYIAYEPIPLFKYIQKDTNVFLGNDDNLKNFVPLSLMERSGSKVLCFYFKEEQIRNIYNDILKTAIKKNTKSIIKCAQLNPETIISRETVNCVSTNEEENNIAELSSDESSSTCEEDETISDSDEELGGLNRRFHSTRNHSHRKSKIIANHGQTQSMRAEIKNYSDEDLSTNTINSRSCFSNFCSKRDWGHKNIKISIPENFHPAEASFIYSTSSGVYYKKNETDHLIYSYPAKKILFLENINLVVLLVDKTMYASLKSDNLNAEPFCTNTEMFFYGKTKEKSIIAAKKYTSESTSSIFLFSIEKNENEVSIELYRRLYIGFQLYKICFFNTKLIIASKEFEIVDIDTLQTQELIDPLDFIIPYYLLDTNNPGTARDIFKLSSDTFLVCYDRIGFLIDNYGGAVSNHLVFSWYCIPNEFKIFKKYIVCISDDWLHGFNLKTANIAFYFHKKNLHFVKGDNTGLVHDGHTLYRIVL</sequence>
<dbReference type="InterPro" id="IPR052233">
    <property type="entry name" value="Rho-type_GEFs"/>
</dbReference>
<feature type="domain" description="DH" evidence="3">
    <location>
        <begin position="6"/>
        <end position="235"/>
    </location>
</feature>
<dbReference type="Proteomes" id="UP001516464">
    <property type="component" value="Unassembled WGS sequence"/>
</dbReference>
<feature type="region of interest" description="Disordered" evidence="2">
    <location>
        <begin position="416"/>
        <end position="437"/>
    </location>
</feature>
<dbReference type="InterPro" id="IPR001180">
    <property type="entry name" value="CNH_dom"/>
</dbReference>
<dbReference type="PANTHER" id="PTHR46572:SF1">
    <property type="entry name" value="RHO1 GUANINE NUCLEOTIDE EXCHANGE FACTOR TUS1"/>
    <property type="match status" value="1"/>
</dbReference>
<comment type="caution">
    <text evidence="5">The sequence shown here is derived from an EMBL/GenBank/DDBJ whole genome shotgun (WGS) entry which is preliminary data.</text>
</comment>
<evidence type="ECO:0000256" key="2">
    <source>
        <dbReference type="SAM" id="MobiDB-lite"/>
    </source>
</evidence>
<keyword evidence="6" id="KW-1185">Reference proteome</keyword>
<evidence type="ECO:0000313" key="6">
    <source>
        <dbReference type="Proteomes" id="UP001516464"/>
    </source>
</evidence>
<dbReference type="Pfam" id="PF00780">
    <property type="entry name" value="CNH"/>
    <property type="match status" value="1"/>
</dbReference>
<dbReference type="InterPro" id="IPR035899">
    <property type="entry name" value="DBL_dom_sf"/>
</dbReference>
<dbReference type="SUPFAM" id="SSF48065">
    <property type="entry name" value="DBL homology domain (DH-domain)"/>
    <property type="match status" value="1"/>
</dbReference>
<dbReference type="PANTHER" id="PTHR46572">
    <property type="entry name" value="RHO1 GDP-GTP EXCHANGE PROTEIN 1-RELATED"/>
    <property type="match status" value="1"/>
</dbReference>
<evidence type="ECO:0000259" key="3">
    <source>
        <dbReference type="PROSITE" id="PS50010"/>
    </source>
</evidence>
<dbReference type="Gene3D" id="1.20.900.10">
    <property type="entry name" value="Dbl homology (DH) domain"/>
    <property type="match status" value="1"/>
</dbReference>
<dbReference type="Pfam" id="PF00621">
    <property type="entry name" value="RhoGEF"/>
    <property type="match status" value="1"/>
</dbReference>
<name>A0ABQ7I251_9MICR</name>
<proteinExistence type="predicted"/>
<gene>
    <name evidence="5" type="primary">rgf1</name>
    <name evidence="5" type="ORF">TCON_0285</name>
</gene>
<feature type="compositionally biased region" description="Low complexity" evidence="2">
    <location>
        <begin position="419"/>
        <end position="428"/>
    </location>
</feature>
<feature type="domain" description="CNH" evidence="4">
    <location>
        <begin position="508"/>
        <end position="786"/>
    </location>
</feature>
<reference evidence="5 6" key="1">
    <citation type="submission" date="2019-01" db="EMBL/GenBank/DDBJ databases">
        <title>Genomes sequencing and comparative genomics of infectious freshwater microsporidia, Cucumispora dikerogammari and Thelohania contejeani.</title>
        <authorList>
            <person name="Cormier A."/>
            <person name="Giraud I."/>
            <person name="Wattier R."/>
            <person name="Teixeira M."/>
            <person name="Grandjean F."/>
            <person name="Rigaud T."/>
            <person name="Cordaux R."/>
        </authorList>
    </citation>
    <scope>NUCLEOTIDE SEQUENCE [LARGE SCALE GENOMIC DNA]</scope>
    <source>
        <strain evidence="5">T1</strain>
        <tissue evidence="5">Spores</tissue>
    </source>
</reference>
<dbReference type="InterPro" id="IPR000219">
    <property type="entry name" value="DH_dom"/>
</dbReference>
<dbReference type="EMBL" id="SBIQ01000010">
    <property type="protein sequence ID" value="KAF7684525.1"/>
    <property type="molecule type" value="Genomic_DNA"/>
</dbReference>
<accession>A0ABQ7I251</accession>
<evidence type="ECO:0000259" key="4">
    <source>
        <dbReference type="PROSITE" id="PS50219"/>
    </source>
</evidence>
<dbReference type="PROSITE" id="PS50010">
    <property type="entry name" value="DH_2"/>
    <property type="match status" value="1"/>
</dbReference>
<protein>
    <submittedName>
        <fullName evidence="5">Rho1 guanine nucleotide exchange factor 1</fullName>
    </submittedName>
</protein>
<organism evidence="5 6">
    <name type="scientific">Astathelohania contejeani</name>
    <dbReference type="NCBI Taxonomy" id="164912"/>
    <lineage>
        <taxon>Eukaryota</taxon>
        <taxon>Fungi</taxon>
        <taxon>Fungi incertae sedis</taxon>
        <taxon>Microsporidia</taxon>
        <taxon>Astathelohaniidae</taxon>
        <taxon>Astathelohania</taxon>
    </lineage>
</organism>
<evidence type="ECO:0000256" key="1">
    <source>
        <dbReference type="ARBA" id="ARBA00022658"/>
    </source>
</evidence>
<dbReference type="SMART" id="SM00325">
    <property type="entry name" value="RhoGEF"/>
    <property type="match status" value="1"/>
</dbReference>
<keyword evidence="1" id="KW-0344">Guanine-nucleotide releasing factor</keyword>
<dbReference type="PROSITE" id="PS50219">
    <property type="entry name" value="CNH"/>
    <property type="match status" value="1"/>
</dbReference>
<evidence type="ECO:0000313" key="5">
    <source>
        <dbReference type="EMBL" id="KAF7684525.1"/>
    </source>
</evidence>